<keyword evidence="1" id="KW-0812">Transmembrane</keyword>
<dbReference type="AlphaFoldDB" id="A0A0X8XAA8"/>
<dbReference type="EMBL" id="AP017372">
    <property type="protein sequence ID" value="BAU58249.1"/>
    <property type="molecule type" value="Genomic_DNA"/>
</dbReference>
<keyword evidence="1" id="KW-1133">Transmembrane helix</keyword>
<dbReference type="Proteomes" id="UP000218890">
    <property type="component" value="Chromosome"/>
</dbReference>
<dbReference type="RefSeq" id="WP_207148218.1">
    <property type="nucleotide sequence ID" value="NZ_AP017372.2"/>
</dbReference>
<protein>
    <submittedName>
        <fullName evidence="2">Uncharacterized protein</fullName>
    </submittedName>
</protein>
<feature type="transmembrane region" description="Helical" evidence="1">
    <location>
        <begin position="57"/>
        <end position="82"/>
    </location>
</feature>
<reference evidence="2" key="1">
    <citation type="submission" date="2016-02" db="EMBL/GenBank/DDBJ databases">
        <title>Halorhodospira halochloris DSM-1059 complete genome, version 2.</title>
        <authorList>
            <person name="Tsukatani Y."/>
        </authorList>
    </citation>
    <scope>NUCLEOTIDE SEQUENCE</scope>
    <source>
        <strain evidence="2">DSM 1059</strain>
    </source>
</reference>
<keyword evidence="3" id="KW-1185">Reference proteome</keyword>
<gene>
    <name evidence="2" type="ORF">HH1059_15420</name>
</gene>
<evidence type="ECO:0000313" key="3">
    <source>
        <dbReference type="Proteomes" id="UP000218890"/>
    </source>
</evidence>
<dbReference type="KEGG" id="hhk:HH1059_15420"/>
<accession>A0A0X8XAA8</accession>
<sequence length="650" mass="72464">MRSGIRAFYRRIKSSPRAAETPHTEHSAGVSLGQDTTDRRLRQWQRSLRRVRISRNLLGIAWTAGPVTGLGLTGGYIVAYGHLPSTQLLIYFGTFTLLSGVIGLLAKIFYDSTLGSNKEMAQAKVVQVIDQLGELILATRDLDVDSLEGNARGYEAARQLLLRIDLSPQGVALACEELTKDRQLGRILAQIDNYRRAGLYSRIRDLNKLHGEYFEATFQQVRSEAPLAASALRERFTGKVPRLRAGIPRHEAFVERILAAFEEQNAALLTMQDVEQMFGLAFELLNGREITTLCFSYSGNWRLAKHLDRIEAARSRFRLNLAAVENRLRALASHLIEAGLLAPANAPEELPSSTLLERINTALDGMQAELDILYKQHKRFPRTISRTQRARADHLSRTLATSIGLYRAAYQAVQSIGSTHAELIKATQDWEQLVSEISTGREQQLMIGPGSKGLRIVERSIGLDEEAREKVCASLSKHLFASGDTDPGRGYHQSIAAHEDLTPDKARRLAIEIAVALEPHIGITRSEVQRGLAATNACYLGDLEPGMSALEKCRIGEAMVREVSNDLSRAAEKLALALVRHYRVDLTEEAQSFLIEVYGARENVLNSILRTQMVDKGTQVTLLSHRPPPVPQPKREWYRSLVYARRILGQ</sequence>
<keyword evidence="1" id="KW-0472">Membrane</keyword>
<evidence type="ECO:0000256" key="1">
    <source>
        <dbReference type="SAM" id="Phobius"/>
    </source>
</evidence>
<proteinExistence type="predicted"/>
<name>A0A0X8XAA8_HALHR</name>
<feature type="transmembrane region" description="Helical" evidence="1">
    <location>
        <begin position="88"/>
        <end position="110"/>
    </location>
</feature>
<evidence type="ECO:0000313" key="2">
    <source>
        <dbReference type="EMBL" id="BAU58249.1"/>
    </source>
</evidence>
<organism evidence="2 3">
    <name type="scientific">Halorhodospira halochloris</name>
    <name type="common">Ectothiorhodospira halochloris</name>
    <dbReference type="NCBI Taxonomy" id="1052"/>
    <lineage>
        <taxon>Bacteria</taxon>
        <taxon>Pseudomonadati</taxon>
        <taxon>Pseudomonadota</taxon>
        <taxon>Gammaproteobacteria</taxon>
        <taxon>Chromatiales</taxon>
        <taxon>Ectothiorhodospiraceae</taxon>
        <taxon>Halorhodospira</taxon>
    </lineage>
</organism>